<comment type="caution">
    <text evidence="1">The sequence shown here is derived from an EMBL/GenBank/DDBJ whole genome shotgun (WGS) entry which is preliminary data.</text>
</comment>
<evidence type="ECO:0000313" key="1">
    <source>
        <dbReference type="EMBL" id="GBN32021.1"/>
    </source>
</evidence>
<protein>
    <submittedName>
        <fullName evidence="1">Uncharacterized protein</fullName>
    </submittedName>
</protein>
<sequence length="110" mass="12244">MVELSSLAIFPPEKRKSSEILTSGPEGSRLCDKFKRTGSVQDDEKAKVTATSSVATGEAKERVEDFFAANHLLIHLNLPLAKETHTYTIARSNDHAHQVWYQLLEASAIY</sequence>
<accession>A0A4Y2MXX8</accession>
<reference evidence="1 2" key="1">
    <citation type="journal article" date="2019" name="Sci. Rep.">
        <title>Orb-weaving spider Araneus ventricosus genome elucidates the spidroin gene catalogue.</title>
        <authorList>
            <person name="Kono N."/>
            <person name="Nakamura H."/>
            <person name="Ohtoshi R."/>
            <person name="Moran D.A.P."/>
            <person name="Shinohara A."/>
            <person name="Yoshida Y."/>
            <person name="Fujiwara M."/>
            <person name="Mori M."/>
            <person name="Tomita M."/>
            <person name="Arakawa K."/>
        </authorList>
    </citation>
    <scope>NUCLEOTIDE SEQUENCE [LARGE SCALE GENOMIC DNA]</scope>
</reference>
<name>A0A4Y2MXX8_ARAVE</name>
<dbReference type="EMBL" id="BGPR01125387">
    <property type="protein sequence ID" value="GBN32021.1"/>
    <property type="molecule type" value="Genomic_DNA"/>
</dbReference>
<dbReference type="Proteomes" id="UP000499080">
    <property type="component" value="Unassembled WGS sequence"/>
</dbReference>
<proteinExistence type="predicted"/>
<keyword evidence="2" id="KW-1185">Reference proteome</keyword>
<dbReference type="AlphaFoldDB" id="A0A4Y2MXX8"/>
<evidence type="ECO:0000313" key="2">
    <source>
        <dbReference type="Proteomes" id="UP000499080"/>
    </source>
</evidence>
<organism evidence="1 2">
    <name type="scientific">Araneus ventricosus</name>
    <name type="common">Orbweaver spider</name>
    <name type="synonym">Epeira ventricosa</name>
    <dbReference type="NCBI Taxonomy" id="182803"/>
    <lineage>
        <taxon>Eukaryota</taxon>
        <taxon>Metazoa</taxon>
        <taxon>Ecdysozoa</taxon>
        <taxon>Arthropoda</taxon>
        <taxon>Chelicerata</taxon>
        <taxon>Arachnida</taxon>
        <taxon>Araneae</taxon>
        <taxon>Araneomorphae</taxon>
        <taxon>Entelegynae</taxon>
        <taxon>Araneoidea</taxon>
        <taxon>Araneidae</taxon>
        <taxon>Araneus</taxon>
    </lineage>
</organism>
<dbReference type="OrthoDB" id="6465683at2759"/>
<gene>
    <name evidence="1" type="ORF">AVEN_124185_1</name>
</gene>